<proteinExistence type="predicted"/>
<dbReference type="RefSeq" id="WP_263607466.1">
    <property type="nucleotide sequence ID" value="NZ_JAOVQM010000001.1"/>
</dbReference>
<comment type="caution">
    <text evidence="1">The sequence shown here is derived from an EMBL/GenBank/DDBJ whole genome shotgun (WGS) entry which is preliminary data.</text>
</comment>
<sequence>MKKLFVTVLAIVFVFSLFGCKSNTKSEVEKIIAEAESMTLDELMAKAYEESNGKTLEGIGNSSRGKTAGEAFVLAMKEKYPDYTGVINWQQPKENSIFQMLTSDSESPNPIFSMTLIQDGSQIQSKMIETGILRNFIPLEFRESAGVDVEQDGTPLTLQTLNKVFMYNNLGTKEFNNVWDFVKQGEAPLFMGLESEPVGFNFLLMLTKDEYAAIVKQAFDALDATEKAYFQPIVDSLASKATELGLGPNGKYALAWIKLWTKQINVMTDDGPIMSELVTTSAVDETALLVYSKLRSISETETSSVNNVTVAAYVPGYQGFGGFGYKHFLQIPDSSPLPWTAAAFIAYMVTVEAGFHPWGKDMGGYSANPSLRLDHTQDGFVDGVDTFPAKNDRGYDWWVSTGVYGGRLIIEDPIYASSVAFTVGEWILSL</sequence>
<dbReference type="PROSITE" id="PS51257">
    <property type="entry name" value="PROKAR_LIPOPROTEIN"/>
    <property type="match status" value="1"/>
</dbReference>
<evidence type="ECO:0000313" key="2">
    <source>
        <dbReference type="Proteomes" id="UP001177160"/>
    </source>
</evidence>
<protein>
    <submittedName>
        <fullName evidence="1">Uncharacterized protein</fullName>
    </submittedName>
</protein>
<organism evidence="1 2">
    <name type="scientific">Paracholeplasma manati</name>
    <dbReference type="NCBI Taxonomy" id="591373"/>
    <lineage>
        <taxon>Bacteria</taxon>
        <taxon>Bacillati</taxon>
        <taxon>Mycoplasmatota</taxon>
        <taxon>Mollicutes</taxon>
        <taxon>Acholeplasmatales</taxon>
        <taxon>Acholeplasmataceae</taxon>
        <taxon>Paracholeplasma</taxon>
    </lineage>
</organism>
<dbReference type="EMBL" id="JAOVQM010000001">
    <property type="protein sequence ID" value="MCV2231354.1"/>
    <property type="molecule type" value="Genomic_DNA"/>
</dbReference>
<accession>A0ABT2Y3P3</accession>
<keyword evidence="2" id="KW-1185">Reference proteome</keyword>
<dbReference type="Proteomes" id="UP001177160">
    <property type="component" value="Unassembled WGS sequence"/>
</dbReference>
<gene>
    <name evidence="1" type="ORF">N7548_00745</name>
</gene>
<name>A0ABT2Y3P3_9MOLU</name>
<evidence type="ECO:0000313" key="1">
    <source>
        <dbReference type="EMBL" id="MCV2231354.1"/>
    </source>
</evidence>
<reference evidence="1" key="1">
    <citation type="submission" date="2022-09" db="EMBL/GenBank/DDBJ databases">
        <title>Novel Mycoplasma species identified in domestic and wild animals.</title>
        <authorList>
            <person name="Volokhov D.V."/>
            <person name="Furtak V.A."/>
            <person name="Zagorodnyaya T.A."/>
        </authorList>
    </citation>
    <scope>NUCLEOTIDE SEQUENCE</scope>
    <source>
        <strain evidence="1">Oakley</strain>
    </source>
</reference>